<reference evidence="8" key="2">
    <citation type="journal article" date="2021" name="PeerJ">
        <title>Extensive microbial diversity within the chicken gut microbiome revealed by metagenomics and culture.</title>
        <authorList>
            <person name="Gilroy R."/>
            <person name="Ravi A."/>
            <person name="Getino M."/>
            <person name="Pursley I."/>
            <person name="Horton D.L."/>
            <person name="Alikhan N.F."/>
            <person name="Baker D."/>
            <person name="Gharbi K."/>
            <person name="Hall N."/>
            <person name="Watson M."/>
            <person name="Adriaenssens E.M."/>
            <person name="Foster-Nyarko E."/>
            <person name="Jarju S."/>
            <person name="Secka A."/>
            <person name="Antonio M."/>
            <person name="Oren A."/>
            <person name="Chaudhuri R.R."/>
            <person name="La Ragione R."/>
            <person name="Hildebrand F."/>
            <person name="Pallen M.J."/>
        </authorList>
    </citation>
    <scope>NUCLEOTIDE SEQUENCE</scope>
    <source>
        <strain evidence="8">E3-2379</strain>
    </source>
</reference>
<evidence type="ECO:0000256" key="2">
    <source>
        <dbReference type="ARBA" id="ARBA00009695"/>
    </source>
</evidence>
<dbReference type="InterPro" id="IPR053925">
    <property type="entry name" value="RecX_HTH_3rd"/>
</dbReference>
<evidence type="ECO:0000313" key="8">
    <source>
        <dbReference type="EMBL" id="MBO8462874.1"/>
    </source>
</evidence>
<dbReference type="InterPro" id="IPR003783">
    <property type="entry name" value="Regulatory_RecX"/>
</dbReference>
<dbReference type="Gene3D" id="1.10.10.10">
    <property type="entry name" value="Winged helix-like DNA-binding domain superfamily/Winged helix DNA-binding domain"/>
    <property type="match status" value="2"/>
</dbReference>
<evidence type="ECO:0000313" key="9">
    <source>
        <dbReference type="Proteomes" id="UP000823618"/>
    </source>
</evidence>
<evidence type="ECO:0000256" key="4">
    <source>
        <dbReference type="ARBA" id="ARBA00022490"/>
    </source>
</evidence>
<dbReference type="PANTHER" id="PTHR33602">
    <property type="entry name" value="REGULATORY PROTEIN RECX FAMILY PROTEIN"/>
    <property type="match status" value="1"/>
</dbReference>
<gene>
    <name evidence="5" type="primary">recX</name>
    <name evidence="8" type="ORF">IAC13_02960</name>
</gene>
<dbReference type="EMBL" id="JADIML010000083">
    <property type="protein sequence ID" value="MBO8462874.1"/>
    <property type="molecule type" value="Genomic_DNA"/>
</dbReference>
<evidence type="ECO:0000259" key="7">
    <source>
        <dbReference type="Pfam" id="PF21982"/>
    </source>
</evidence>
<evidence type="ECO:0000259" key="6">
    <source>
        <dbReference type="Pfam" id="PF21981"/>
    </source>
</evidence>
<proteinExistence type="inferred from homology"/>
<dbReference type="InterPro" id="IPR053926">
    <property type="entry name" value="RecX_HTH_1st"/>
</dbReference>
<dbReference type="PANTHER" id="PTHR33602:SF1">
    <property type="entry name" value="REGULATORY PROTEIN RECX FAMILY PROTEIN"/>
    <property type="match status" value="1"/>
</dbReference>
<evidence type="ECO:0000256" key="5">
    <source>
        <dbReference type="HAMAP-Rule" id="MF_01114"/>
    </source>
</evidence>
<dbReference type="GO" id="GO:0006282">
    <property type="term" value="P:regulation of DNA repair"/>
    <property type="evidence" value="ECO:0007669"/>
    <property type="project" value="UniProtKB-UniRule"/>
</dbReference>
<dbReference type="Pfam" id="PF21981">
    <property type="entry name" value="RecX_HTH3"/>
    <property type="match status" value="1"/>
</dbReference>
<dbReference type="Proteomes" id="UP000823618">
    <property type="component" value="Unassembled WGS sequence"/>
</dbReference>
<dbReference type="InterPro" id="IPR036388">
    <property type="entry name" value="WH-like_DNA-bd_sf"/>
</dbReference>
<dbReference type="HAMAP" id="MF_01114">
    <property type="entry name" value="RecX"/>
    <property type="match status" value="1"/>
</dbReference>
<dbReference type="Pfam" id="PF21982">
    <property type="entry name" value="RecX_HTH1"/>
    <property type="match status" value="1"/>
</dbReference>
<accession>A0A9D9N788</accession>
<reference evidence="8" key="1">
    <citation type="submission" date="2020-10" db="EMBL/GenBank/DDBJ databases">
        <authorList>
            <person name="Gilroy R."/>
        </authorList>
    </citation>
    <scope>NUCLEOTIDE SEQUENCE</scope>
    <source>
        <strain evidence="8">E3-2379</strain>
    </source>
</reference>
<evidence type="ECO:0000256" key="3">
    <source>
        <dbReference type="ARBA" id="ARBA00018111"/>
    </source>
</evidence>
<name>A0A9D9N788_9FIRM</name>
<dbReference type="GO" id="GO:0005737">
    <property type="term" value="C:cytoplasm"/>
    <property type="evidence" value="ECO:0007669"/>
    <property type="project" value="UniProtKB-SubCell"/>
</dbReference>
<comment type="similarity">
    <text evidence="2 5">Belongs to the RecX family.</text>
</comment>
<evidence type="ECO:0000256" key="1">
    <source>
        <dbReference type="ARBA" id="ARBA00004496"/>
    </source>
</evidence>
<comment type="caution">
    <text evidence="8">The sequence shown here is derived from an EMBL/GenBank/DDBJ whole genome shotgun (WGS) entry which is preliminary data.</text>
</comment>
<keyword evidence="4 5" id="KW-0963">Cytoplasm</keyword>
<sequence>MLITKIEFIKKELYRVDIDYEFAFALYERELKQFHLKENLELSEELVEEIEKEIVLPRAKRKAMLLLKYSDRTKEELRKRLLEASFHSNIVEKAIEYVEAYGYINDQRYMENYILFKKTSKSKKQIEMELIKKGMERQQVTQYLEENQWDEIEVLREAVRKRLMGKRLQEEKDLQKQYGYFMRKGYSYYQVKKVIEEYLEELETEQNL</sequence>
<feature type="domain" description="RecX first three-helical" evidence="7">
    <location>
        <begin position="59"/>
        <end position="97"/>
    </location>
</feature>
<dbReference type="AlphaFoldDB" id="A0A9D9N788"/>
<comment type="function">
    <text evidence="5">Modulates RecA activity.</text>
</comment>
<protein>
    <recommendedName>
        <fullName evidence="3 5">Regulatory protein RecX</fullName>
    </recommendedName>
</protein>
<comment type="subcellular location">
    <subcellularLocation>
        <location evidence="1 5">Cytoplasm</location>
    </subcellularLocation>
</comment>
<organism evidence="8 9">
    <name type="scientific">Candidatus Scybalomonas excrementavium</name>
    <dbReference type="NCBI Taxonomy" id="2840943"/>
    <lineage>
        <taxon>Bacteria</taxon>
        <taxon>Bacillati</taxon>
        <taxon>Bacillota</taxon>
        <taxon>Clostridia</taxon>
        <taxon>Lachnospirales</taxon>
        <taxon>Lachnospiraceae</taxon>
        <taxon>Lachnospiraceae incertae sedis</taxon>
        <taxon>Candidatus Scybalomonas</taxon>
    </lineage>
</organism>
<feature type="domain" description="RecX third three-helical" evidence="6">
    <location>
        <begin position="150"/>
        <end position="195"/>
    </location>
</feature>